<dbReference type="SUPFAM" id="SSF49265">
    <property type="entry name" value="Fibronectin type III"/>
    <property type="match status" value="1"/>
</dbReference>
<reference evidence="5" key="1">
    <citation type="journal article" date="2019" name="Int. J. Syst. Evol. Microbiol.">
        <title>The Global Catalogue of Microorganisms (GCM) 10K type strain sequencing project: providing services to taxonomists for standard genome sequencing and annotation.</title>
        <authorList>
            <consortium name="The Broad Institute Genomics Platform"/>
            <consortium name="The Broad Institute Genome Sequencing Center for Infectious Disease"/>
            <person name="Wu L."/>
            <person name="Ma J."/>
        </authorList>
    </citation>
    <scope>NUCLEOTIDE SEQUENCE [LARGE SCALE GENOMIC DNA]</scope>
    <source>
        <strain evidence="5">CCUG 66188</strain>
    </source>
</reference>
<feature type="chain" id="PRO_5045417178" evidence="1">
    <location>
        <begin position="22"/>
        <end position="661"/>
    </location>
</feature>
<dbReference type="Gene3D" id="2.40.10.480">
    <property type="match status" value="2"/>
</dbReference>
<dbReference type="Pfam" id="PF00041">
    <property type="entry name" value="fn3"/>
    <property type="match status" value="2"/>
</dbReference>
<evidence type="ECO:0000256" key="1">
    <source>
        <dbReference type="SAM" id="SignalP"/>
    </source>
</evidence>
<dbReference type="PANTHER" id="PTHR34512:SF30">
    <property type="entry name" value="OUTER MEMBRANE PROTEIN ASSEMBLY FACTOR BAMB"/>
    <property type="match status" value="1"/>
</dbReference>
<feature type="domain" description="Fibronectin type-III" evidence="3">
    <location>
        <begin position="25"/>
        <end position="126"/>
    </location>
</feature>
<feature type="domain" description="PKD" evidence="2">
    <location>
        <begin position="242"/>
        <end position="290"/>
    </location>
</feature>
<dbReference type="InterPro" id="IPR036116">
    <property type="entry name" value="FN3_sf"/>
</dbReference>
<dbReference type="PROSITE" id="PS51257">
    <property type="entry name" value="PROKAR_LIPOPROTEIN"/>
    <property type="match status" value="1"/>
</dbReference>
<dbReference type="Gene3D" id="2.60.40.10">
    <property type="entry name" value="Immunoglobulins"/>
    <property type="match status" value="3"/>
</dbReference>
<dbReference type="InterPro" id="IPR015943">
    <property type="entry name" value="WD40/YVTN_repeat-like_dom_sf"/>
</dbReference>
<evidence type="ECO:0000259" key="2">
    <source>
        <dbReference type="PROSITE" id="PS50093"/>
    </source>
</evidence>
<gene>
    <name evidence="4" type="ORF">ACFO6W_24860</name>
</gene>
<dbReference type="InterPro" id="IPR013783">
    <property type="entry name" value="Ig-like_fold"/>
</dbReference>
<dbReference type="SMART" id="SM00060">
    <property type="entry name" value="FN3"/>
    <property type="match status" value="2"/>
</dbReference>
<feature type="signal peptide" evidence="1">
    <location>
        <begin position="1"/>
        <end position="21"/>
    </location>
</feature>
<dbReference type="CDD" id="cd00146">
    <property type="entry name" value="PKD"/>
    <property type="match status" value="1"/>
</dbReference>
<dbReference type="InterPro" id="IPR018391">
    <property type="entry name" value="PQQ_b-propeller_rpt"/>
</dbReference>
<keyword evidence="1" id="KW-0732">Signal</keyword>
<sequence>MKNIIYSIFIASILLFSACNDEDIPNANFNTYEASNLKAIAGDEEVSLSWEALEGSNPSGYYVSWTVNPLSLKGGDLSVDGNTMTATITELVNGGKYTFSVQPVYSDGRKGGKILATVQPVSTRIPATNLIAAAGDEKIRLKWTKPDVDNFTEYKLLVSSINDPIIIDRDHESYVVEGLTNDTEYEFSLICVYPNGTSDAISTKATPGQVYPIIVASNALTLNEPCTFEYNDMYFTMGTVQSVSWNFGDGNTSTEKEPTHSYPVIGNYTVGITVIYEDGTSESGSIVMEVSNYAWSIMDLNYNGLSGYVKVSNPVFSPDGRTAYIPTSSPNGHLFAIDVIKGKVKWVYQISTLTYGGGALVGEDGTVYTCGEKDNTVYAINPDGTKKWTYVVDGAMGAFPALSSDGTLYCATNAGTLYAINASTGSVSWNKTTGGTSSAIVVDASNNVFAGTNSAIYKFNASGTELWKTSATVNVTERGSFAMDASGTTLYATQKGSAGLSAIDMATGNIRWTYANGGGGDAYFPIVGLDGTIYFSDKGGKKVYAVNSNGTLKWGKSLGAALTYCGAVLADNGKIYCATQGKVGSSYMVYGLNTATGDIVFEYESAQQFMATASIGPDKRLYMGTIGSDNIGSLLAIPIEAGPETSSWSVRGGDIYGTNRK</sequence>
<dbReference type="InterPro" id="IPR000601">
    <property type="entry name" value="PKD_dom"/>
</dbReference>
<dbReference type="SUPFAM" id="SSF49299">
    <property type="entry name" value="PKD domain"/>
    <property type="match status" value="1"/>
</dbReference>
<dbReference type="InterPro" id="IPR003961">
    <property type="entry name" value="FN3_dom"/>
</dbReference>
<protein>
    <submittedName>
        <fullName evidence="4">PQQ-binding-like beta-propeller repeat protein</fullName>
    </submittedName>
</protein>
<name>A0ABV9L307_9BACT</name>
<dbReference type="PROSITE" id="PS50093">
    <property type="entry name" value="PKD"/>
    <property type="match status" value="1"/>
</dbReference>
<dbReference type="InterPro" id="IPR002372">
    <property type="entry name" value="PQQ_rpt_dom"/>
</dbReference>
<evidence type="ECO:0000259" key="3">
    <source>
        <dbReference type="PROSITE" id="PS50853"/>
    </source>
</evidence>
<evidence type="ECO:0000313" key="5">
    <source>
        <dbReference type="Proteomes" id="UP001596023"/>
    </source>
</evidence>
<proteinExistence type="predicted"/>
<evidence type="ECO:0000313" key="4">
    <source>
        <dbReference type="EMBL" id="MFC4676917.1"/>
    </source>
</evidence>
<organism evidence="4 5">
    <name type="scientific">Dysgonomonas termitidis</name>
    <dbReference type="NCBI Taxonomy" id="1516126"/>
    <lineage>
        <taxon>Bacteria</taxon>
        <taxon>Pseudomonadati</taxon>
        <taxon>Bacteroidota</taxon>
        <taxon>Bacteroidia</taxon>
        <taxon>Bacteroidales</taxon>
        <taxon>Dysgonomonadaceae</taxon>
        <taxon>Dysgonomonas</taxon>
    </lineage>
</organism>
<comment type="caution">
    <text evidence="4">The sequence shown here is derived from an EMBL/GenBank/DDBJ whole genome shotgun (WGS) entry which is preliminary data.</text>
</comment>
<dbReference type="PROSITE" id="PS50853">
    <property type="entry name" value="FN3"/>
    <property type="match status" value="1"/>
</dbReference>
<keyword evidence="5" id="KW-1185">Reference proteome</keyword>
<dbReference type="InterPro" id="IPR011044">
    <property type="entry name" value="Quino_amine_DH_bsu"/>
</dbReference>
<dbReference type="CDD" id="cd00063">
    <property type="entry name" value="FN3"/>
    <property type="match status" value="2"/>
</dbReference>
<dbReference type="Gene3D" id="2.130.10.10">
    <property type="entry name" value="YVTN repeat-like/Quinoprotein amine dehydrogenase"/>
    <property type="match status" value="1"/>
</dbReference>
<dbReference type="RefSeq" id="WP_380001601.1">
    <property type="nucleotide sequence ID" value="NZ_JBHSGN010000163.1"/>
</dbReference>
<dbReference type="SUPFAM" id="SSF50969">
    <property type="entry name" value="YVTN repeat-like/Quinoprotein amine dehydrogenase"/>
    <property type="match status" value="1"/>
</dbReference>
<dbReference type="Pfam" id="PF18911">
    <property type="entry name" value="PKD_4"/>
    <property type="match status" value="1"/>
</dbReference>
<dbReference type="InterPro" id="IPR035986">
    <property type="entry name" value="PKD_dom_sf"/>
</dbReference>
<accession>A0ABV9L307</accession>
<dbReference type="Pfam" id="PF13360">
    <property type="entry name" value="PQQ_2"/>
    <property type="match status" value="1"/>
</dbReference>
<dbReference type="SMART" id="SM00564">
    <property type="entry name" value="PQQ"/>
    <property type="match status" value="7"/>
</dbReference>
<dbReference type="PANTHER" id="PTHR34512">
    <property type="entry name" value="CELL SURFACE PROTEIN"/>
    <property type="match status" value="1"/>
</dbReference>
<dbReference type="EMBL" id="JBHSGN010000163">
    <property type="protein sequence ID" value="MFC4676917.1"/>
    <property type="molecule type" value="Genomic_DNA"/>
</dbReference>
<dbReference type="Proteomes" id="UP001596023">
    <property type="component" value="Unassembled WGS sequence"/>
</dbReference>